<keyword evidence="3 8" id="KW-0349">Heme</keyword>
<dbReference type="Gene3D" id="1.10.630.10">
    <property type="entry name" value="Cytochrome P450"/>
    <property type="match status" value="1"/>
</dbReference>
<dbReference type="Pfam" id="PF00067">
    <property type="entry name" value="p450"/>
    <property type="match status" value="1"/>
</dbReference>
<evidence type="ECO:0000313" key="10">
    <source>
        <dbReference type="EnsemblMetazoa" id="MDOA006302-PA"/>
    </source>
</evidence>
<evidence type="ECO:0000256" key="2">
    <source>
        <dbReference type="ARBA" id="ARBA00010617"/>
    </source>
</evidence>
<keyword evidence="4 8" id="KW-0479">Metal-binding</keyword>
<dbReference type="GO" id="GO:0016705">
    <property type="term" value="F:oxidoreductase activity, acting on paired donors, with incorporation or reduction of molecular oxygen"/>
    <property type="evidence" value="ECO:0007669"/>
    <property type="project" value="InterPro"/>
</dbReference>
<evidence type="ECO:0008006" key="11">
    <source>
        <dbReference type="Google" id="ProtNLM"/>
    </source>
</evidence>
<feature type="binding site" description="axial binding residue" evidence="8">
    <location>
        <position position="453"/>
    </location>
    <ligand>
        <name>heme</name>
        <dbReference type="ChEBI" id="CHEBI:30413"/>
    </ligand>
    <ligandPart>
        <name>Fe</name>
        <dbReference type="ChEBI" id="CHEBI:18248"/>
    </ligandPart>
</feature>
<dbReference type="InterPro" id="IPR001128">
    <property type="entry name" value="Cyt_P450"/>
</dbReference>
<name>A0A1I8MLU9_MUSDO</name>
<dbReference type="PROSITE" id="PS00086">
    <property type="entry name" value="CYTOCHROME_P450"/>
    <property type="match status" value="1"/>
</dbReference>
<comment type="similarity">
    <text evidence="2 9">Belongs to the cytochrome P450 family.</text>
</comment>
<evidence type="ECO:0000256" key="5">
    <source>
        <dbReference type="ARBA" id="ARBA00023002"/>
    </source>
</evidence>
<evidence type="ECO:0000256" key="1">
    <source>
        <dbReference type="ARBA" id="ARBA00001971"/>
    </source>
</evidence>
<dbReference type="AlphaFoldDB" id="A0A1I8MLU9"/>
<dbReference type="PRINTS" id="PR00463">
    <property type="entry name" value="EP450I"/>
</dbReference>
<keyword evidence="5 9" id="KW-0560">Oxidoreductase</keyword>
<evidence type="ECO:0000256" key="6">
    <source>
        <dbReference type="ARBA" id="ARBA00023004"/>
    </source>
</evidence>
<dbReference type="GO" id="GO:0005506">
    <property type="term" value="F:iron ion binding"/>
    <property type="evidence" value="ECO:0007669"/>
    <property type="project" value="InterPro"/>
</dbReference>
<organism evidence="10">
    <name type="scientific">Musca domestica</name>
    <name type="common">House fly</name>
    <dbReference type="NCBI Taxonomy" id="7370"/>
    <lineage>
        <taxon>Eukaryota</taxon>
        <taxon>Metazoa</taxon>
        <taxon>Ecdysozoa</taxon>
        <taxon>Arthropoda</taxon>
        <taxon>Hexapoda</taxon>
        <taxon>Insecta</taxon>
        <taxon>Pterygota</taxon>
        <taxon>Neoptera</taxon>
        <taxon>Endopterygota</taxon>
        <taxon>Diptera</taxon>
        <taxon>Brachycera</taxon>
        <taxon>Muscomorpha</taxon>
        <taxon>Muscoidea</taxon>
        <taxon>Muscidae</taxon>
        <taxon>Musca</taxon>
    </lineage>
</organism>
<evidence type="ECO:0000256" key="4">
    <source>
        <dbReference type="ARBA" id="ARBA00022723"/>
    </source>
</evidence>
<proteinExistence type="inferred from homology"/>
<dbReference type="eggNOG" id="KOG0157">
    <property type="taxonomic scope" value="Eukaryota"/>
</dbReference>
<dbReference type="PANTHER" id="PTHR24291:SF187">
    <property type="entry name" value="CYTOCHROME P450 4AE1-RELATED"/>
    <property type="match status" value="1"/>
</dbReference>
<protein>
    <recommendedName>
        <fullName evidence="11">Cytochrome P450</fullName>
    </recommendedName>
</protein>
<dbReference type="InterPro" id="IPR050196">
    <property type="entry name" value="Cytochrome_P450_Monoox"/>
</dbReference>
<comment type="cofactor">
    <cofactor evidence="1 8">
        <name>heme</name>
        <dbReference type="ChEBI" id="CHEBI:30413"/>
    </cofactor>
</comment>
<sequence length="505" mass="58189">MLYLLLAFVVTLILLLLILTNNKSHRRKRAALVKLPGPNAYPIIGSIHIIHQVNLTNVFEKMTEFFTTYGPVLRMVALHRYAVISMDTELNEQLLASSVHITKHKTYDILHQWLGVGLLMSTGKKWHSRRKIITPTFHFKILEEFLEIFDRQASVALHFLAKRADGRTAFDAYPYVSMLTLDIIAESAMGTKVNAQTDKSIPYTQAVKEMTAMMAWRFLRVHIQNEITFSLFCPLKKLRQMKLISIMHKFTRNVIEKRRQELESKEETNEESDIGSKKRMALLDLLLQATINGKPLSDEDIREEVDTFMFEGHDTTTSALSFTLHLLARHPQIQNKLLAEIRRVYPDEEENKFTLMNLNELKCMECVIKEVLRLYPSVPIIAREIVEDFKYEHSKLGSGVIPAGTEFMLSLYGMMRDGTRFEDPLEFRPERHEQHDAGTNFAFVPFSAGPRNCVGQKFAMYEMKVILVNILKRFELLPLGDNVAPILNIVMRSETGMQLGLKERT</sequence>
<dbReference type="PRINTS" id="PR00385">
    <property type="entry name" value="P450"/>
</dbReference>
<evidence type="ECO:0000256" key="9">
    <source>
        <dbReference type="RuleBase" id="RU000461"/>
    </source>
</evidence>
<keyword evidence="6 8" id="KW-0408">Iron</keyword>
<evidence type="ECO:0000256" key="8">
    <source>
        <dbReference type="PIRSR" id="PIRSR602401-1"/>
    </source>
</evidence>
<dbReference type="SUPFAM" id="SSF48264">
    <property type="entry name" value="Cytochrome P450"/>
    <property type="match status" value="1"/>
</dbReference>
<dbReference type="InterPro" id="IPR036396">
    <property type="entry name" value="Cyt_P450_sf"/>
</dbReference>
<dbReference type="GO" id="GO:0020037">
    <property type="term" value="F:heme binding"/>
    <property type="evidence" value="ECO:0007669"/>
    <property type="project" value="InterPro"/>
</dbReference>
<dbReference type="InterPro" id="IPR002401">
    <property type="entry name" value="Cyt_P450_E_grp-I"/>
</dbReference>
<dbReference type="VEuPathDB" id="VectorBase:MDOA006302"/>
<keyword evidence="7 9" id="KW-0503">Monooxygenase</keyword>
<dbReference type="RefSeq" id="XP_005180618.3">
    <property type="nucleotide sequence ID" value="XM_005180561.4"/>
</dbReference>
<evidence type="ECO:0000256" key="3">
    <source>
        <dbReference type="ARBA" id="ARBA00022617"/>
    </source>
</evidence>
<dbReference type="OrthoDB" id="1470350at2759"/>
<dbReference type="KEGG" id="mde:101894425"/>
<dbReference type="CDD" id="cd20628">
    <property type="entry name" value="CYP4"/>
    <property type="match status" value="1"/>
</dbReference>
<gene>
    <name evidence="10" type="primary">101894425</name>
</gene>
<dbReference type="EnsemblMetazoa" id="MDOA006302-RA">
    <property type="protein sequence ID" value="MDOA006302-PA"/>
    <property type="gene ID" value="MDOA006302"/>
</dbReference>
<evidence type="ECO:0000256" key="7">
    <source>
        <dbReference type="ARBA" id="ARBA00023033"/>
    </source>
</evidence>
<dbReference type="InterPro" id="IPR017972">
    <property type="entry name" value="Cyt_P450_CS"/>
</dbReference>
<reference evidence="10" key="1">
    <citation type="submission" date="2020-05" db="UniProtKB">
        <authorList>
            <consortium name="EnsemblMetazoa"/>
        </authorList>
    </citation>
    <scope>IDENTIFICATION</scope>
    <source>
        <strain evidence="10">Aabys</strain>
    </source>
</reference>
<dbReference type="VEuPathDB" id="VectorBase:MDOMA2_016386"/>
<dbReference type="PANTHER" id="PTHR24291">
    <property type="entry name" value="CYTOCHROME P450 FAMILY 4"/>
    <property type="match status" value="1"/>
</dbReference>
<accession>A0A1I8MLU9</accession>
<dbReference type="GO" id="GO:0004497">
    <property type="term" value="F:monooxygenase activity"/>
    <property type="evidence" value="ECO:0007669"/>
    <property type="project" value="UniProtKB-KW"/>
</dbReference>